<reference evidence="9" key="1">
    <citation type="journal article" date="2008" name="Nat. Genet.">
        <title>The Pristionchus pacificus genome provides a unique perspective on nematode lifestyle and parasitism.</title>
        <authorList>
            <person name="Dieterich C."/>
            <person name="Clifton S.W."/>
            <person name="Schuster L.N."/>
            <person name="Chinwalla A."/>
            <person name="Delehaunty K."/>
            <person name="Dinkelacker I."/>
            <person name="Fulton L."/>
            <person name="Fulton R."/>
            <person name="Godfrey J."/>
            <person name="Minx P."/>
            <person name="Mitreva M."/>
            <person name="Roeseler W."/>
            <person name="Tian H."/>
            <person name="Witte H."/>
            <person name="Yang S.P."/>
            <person name="Wilson R.K."/>
            <person name="Sommer R.J."/>
        </authorList>
    </citation>
    <scope>NUCLEOTIDE SEQUENCE [LARGE SCALE GENOMIC DNA]</scope>
    <source>
        <strain evidence="9">PS312</strain>
    </source>
</reference>
<evidence type="ECO:0000256" key="3">
    <source>
        <dbReference type="ARBA" id="ARBA00022801"/>
    </source>
</evidence>
<accession>A0A8R1UEG1</accession>
<dbReference type="GO" id="GO:0005634">
    <property type="term" value="C:nucleus"/>
    <property type="evidence" value="ECO:0000318"/>
    <property type="project" value="GO_Central"/>
</dbReference>
<proteinExistence type="predicted"/>
<feature type="compositionally biased region" description="Basic and acidic residues" evidence="7">
    <location>
        <begin position="21"/>
        <end position="37"/>
    </location>
</feature>
<dbReference type="GO" id="GO:0008541">
    <property type="term" value="C:proteasome regulatory particle, lid subcomplex"/>
    <property type="evidence" value="ECO:0000318"/>
    <property type="project" value="GO_Central"/>
</dbReference>
<organism evidence="8 9">
    <name type="scientific">Pristionchus pacificus</name>
    <name type="common">Parasitic nematode worm</name>
    <dbReference type="NCBI Taxonomy" id="54126"/>
    <lineage>
        <taxon>Eukaryota</taxon>
        <taxon>Metazoa</taxon>
        <taxon>Ecdysozoa</taxon>
        <taxon>Nematoda</taxon>
        <taxon>Chromadorea</taxon>
        <taxon>Rhabditida</taxon>
        <taxon>Rhabditina</taxon>
        <taxon>Diplogasteromorpha</taxon>
        <taxon>Diplogasteroidea</taxon>
        <taxon>Neodiplogasteridae</taxon>
        <taxon>Pristionchus</taxon>
    </lineage>
</organism>
<dbReference type="SMART" id="SM00232">
    <property type="entry name" value="JAB_MPN"/>
    <property type="match status" value="1"/>
</dbReference>
<dbReference type="CDD" id="cd08069">
    <property type="entry name" value="MPN_RPN11_CSN5"/>
    <property type="match status" value="1"/>
</dbReference>
<dbReference type="InterPro" id="IPR050242">
    <property type="entry name" value="JAMM_MPN+_peptidase_M67A"/>
</dbReference>
<reference evidence="8" key="2">
    <citation type="submission" date="2022-06" db="UniProtKB">
        <authorList>
            <consortium name="EnsemblMetazoa"/>
        </authorList>
    </citation>
    <scope>IDENTIFICATION</scope>
    <source>
        <strain evidence="8">PS312</strain>
    </source>
</reference>
<name>A0A2A6B995_PRIPA</name>
<evidence type="ECO:0000256" key="6">
    <source>
        <dbReference type="ARBA" id="ARBA00023049"/>
    </source>
</evidence>
<keyword evidence="2" id="KW-0479">Metal-binding</keyword>
<evidence type="ECO:0000256" key="5">
    <source>
        <dbReference type="ARBA" id="ARBA00022942"/>
    </source>
</evidence>
<dbReference type="PANTHER" id="PTHR10410">
    <property type="entry name" value="EUKARYOTIC TRANSLATION INITIATION FACTOR 3 -RELATED"/>
    <property type="match status" value="1"/>
</dbReference>
<dbReference type="GO" id="GO:0140492">
    <property type="term" value="F:metal-dependent deubiquitinase activity"/>
    <property type="evidence" value="ECO:0000318"/>
    <property type="project" value="GO_Central"/>
</dbReference>
<dbReference type="InterPro" id="IPR000555">
    <property type="entry name" value="JAMM/MPN+_dom"/>
</dbReference>
<dbReference type="FunFam" id="3.40.140.10:FF:000119">
    <property type="entry name" value="Non ATPase subunit MPR1 of 26S proteasome"/>
    <property type="match status" value="1"/>
</dbReference>
<evidence type="ECO:0000256" key="4">
    <source>
        <dbReference type="ARBA" id="ARBA00022833"/>
    </source>
</evidence>
<dbReference type="PROSITE" id="PS50249">
    <property type="entry name" value="MPN"/>
    <property type="match status" value="1"/>
</dbReference>
<keyword evidence="6" id="KW-0482">Metalloprotease</keyword>
<protein>
    <submittedName>
        <fullName evidence="8">Rpn-11</fullName>
    </submittedName>
</protein>
<dbReference type="InterPro" id="IPR056263">
    <property type="entry name" value="RPN11_C"/>
</dbReference>
<dbReference type="GO" id="GO:0070628">
    <property type="term" value="F:proteasome binding"/>
    <property type="evidence" value="ECO:0000318"/>
    <property type="project" value="GO_Central"/>
</dbReference>
<dbReference type="AlphaFoldDB" id="A0A2A6B995"/>
<dbReference type="Proteomes" id="UP000005239">
    <property type="component" value="Unassembled WGS sequence"/>
</dbReference>
<dbReference type="Pfam" id="PF23594">
    <property type="entry name" value="RPN11_C"/>
    <property type="match status" value="2"/>
</dbReference>
<evidence type="ECO:0000256" key="2">
    <source>
        <dbReference type="ARBA" id="ARBA00022723"/>
    </source>
</evidence>
<accession>A0A2A6B995</accession>
<dbReference type="Pfam" id="PF01398">
    <property type="entry name" value="JAB"/>
    <property type="match status" value="2"/>
</dbReference>
<dbReference type="EnsemblMetazoa" id="PPA19255.1">
    <property type="protein sequence ID" value="PPA19255.1"/>
    <property type="gene ID" value="WBGene00108809"/>
</dbReference>
<gene>
    <name evidence="8" type="primary">WBGene00108809</name>
</gene>
<dbReference type="GO" id="GO:0043161">
    <property type="term" value="P:proteasome-mediated ubiquitin-dependent protein catabolic process"/>
    <property type="evidence" value="ECO:0000318"/>
    <property type="project" value="GO_Central"/>
</dbReference>
<sequence length="661" mass="75243">MYQLTYLTREAPKSGSSSRRQMADERYYNTDEQRDQGEAEWAEVSTSRFPHGPSLNDKLYDLGTDRDNTNYAQDTAETVYISSLALLKMLKHGRAELPKEAVGLMLGDFPDEFTVNVVDVFPMPPGTVRATFTNALFSPLLSYKPFFLERVLIYVQGVSVEAFGIPDPVPEGSVRPPCYPLDMIDKLKETGRLETVPALHHGLNHRYYSIRIDHKFQENELEMLLKVYKTLRLDLPQSIRLKREKMEKERRASSFSARAEQNKTAMQSVLKRVGDCNKALEEAEQNPMTRQQRAIKYFGKQDPLRHIKEEIAEMMWDNIEQLADAIWPNKDIAFVPQKQEEQNPPAVQKMRQIDIHRIVNFAQQQLDKAVKDSNAPDTSETVYISSLALLKMLKHGRAGVPMEVMGLMLGEFVDEYTINVVDVFAMPQSGTGVSVEAVDPVFQAKMLDMLKQTGRPEMVVGWYHSHPGFGCWLSNTDINTQKSFEALSDRAVAVVIDSIQSVKGKVVIDAFRTIDREKNWIDPRQTTSNLGHLTKPSRKALSCGLNAHYYSIPVACKCQDNEQKMLLTLHQKSWMHSMQLDSFSKCAGRNKEGMQSMLKYAGYYKKAVEEEEWMTDEQLAIRNVGRQDPKRHIGEEVCKLLSDNIVQSLGTMMDTVAFSQS</sequence>
<dbReference type="SUPFAM" id="SSF102712">
    <property type="entry name" value="JAB1/MPN domain"/>
    <property type="match status" value="1"/>
</dbReference>
<keyword evidence="3" id="KW-0378">Hydrolase</keyword>
<evidence type="ECO:0000256" key="7">
    <source>
        <dbReference type="SAM" id="MobiDB-lite"/>
    </source>
</evidence>
<evidence type="ECO:0000313" key="9">
    <source>
        <dbReference type="Proteomes" id="UP000005239"/>
    </source>
</evidence>
<dbReference type="Gene3D" id="3.40.140.10">
    <property type="entry name" value="Cytidine Deaminase, domain 2"/>
    <property type="match status" value="2"/>
</dbReference>
<feature type="region of interest" description="Disordered" evidence="7">
    <location>
        <begin position="1"/>
        <end position="38"/>
    </location>
</feature>
<dbReference type="InterPro" id="IPR037518">
    <property type="entry name" value="MPN"/>
</dbReference>
<evidence type="ECO:0000256" key="1">
    <source>
        <dbReference type="ARBA" id="ARBA00022670"/>
    </source>
</evidence>
<evidence type="ECO:0000313" key="8">
    <source>
        <dbReference type="EnsemblMetazoa" id="PPA19255.1"/>
    </source>
</evidence>
<keyword evidence="1" id="KW-0645">Protease</keyword>
<keyword evidence="4" id="KW-0862">Zinc</keyword>
<keyword evidence="5" id="KW-0647">Proteasome</keyword>
<dbReference type="GO" id="GO:0046872">
    <property type="term" value="F:metal ion binding"/>
    <property type="evidence" value="ECO:0007669"/>
    <property type="project" value="UniProtKB-KW"/>
</dbReference>
<keyword evidence="9" id="KW-1185">Reference proteome</keyword>